<feature type="compositionally biased region" description="Polar residues" evidence="2">
    <location>
        <begin position="677"/>
        <end position="694"/>
    </location>
</feature>
<accession>T1JWH4</accession>
<organism evidence="3 4">
    <name type="scientific">Tetranychus urticae</name>
    <name type="common">Two-spotted spider mite</name>
    <dbReference type="NCBI Taxonomy" id="32264"/>
    <lineage>
        <taxon>Eukaryota</taxon>
        <taxon>Metazoa</taxon>
        <taxon>Ecdysozoa</taxon>
        <taxon>Arthropoda</taxon>
        <taxon>Chelicerata</taxon>
        <taxon>Arachnida</taxon>
        <taxon>Acari</taxon>
        <taxon>Acariformes</taxon>
        <taxon>Trombidiformes</taxon>
        <taxon>Prostigmata</taxon>
        <taxon>Eleutherengona</taxon>
        <taxon>Raphignathae</taxon>
        <taxon>Tetranychoidea</taxon>
        <taxon>Tetranychidae</taxon>
        <taxon>Tetranychus</taxon>
    </lineage>
</organism>
<dbReference type="PANTHER" id="PTHR46232:SF1">
    <property type="entry name" value="SWI_SNF-RELATED MATRIX-ASSOCIATED ACTIN-DEPENDENT REGULATOR OF CHROMATIN SUBFAMILY E MEMBER 1"/>
    <property type="match status" value="1"/>
</dbReference>
<dbReference type="AlphaFoldDB" id="T1JWH4"/>
<feature type="region of interest" description="Disordered" evidence="2">
    <location>
        <begin position="674"/>
        <end position="746"/>
    </location>
</feature>
<gene>
    <name evidence="3" type="primary">107371374</name>
</gene>
<dbReference type="HOGENOM" id="CLU_400807_0_0_1"/>
<dbReference type="KEGG" id="tut:107371374"/>
<feature type="region of interest" description="Disordered" evidence="2">
    <location>
        <begin position="621"/>
        <end position="642"/>
    </location>
</feature>
<name>T1JWH4_TETUR</name>
<dbReference type="EMBL" id="CAEY01000813">
    <property type="status" value="NOT_ANNOTATED_CDS"/>
    <property type="molecule type" value="Genomic_DNA"/>
</dbReference>
<feature type="region of interest" description="Disordered" evidence="2">
    <location>
        <begin position="191"/>
        <end position="210"/>
    </location>
</feature>
<keyword evidence="4" id="KW-1185">Reference proteome</keyword>
<sequence length="746" mass="81840">MSYNPFVSSVHGHPSFNPVKIGSRGGAGSDNRLVKPPKPLDKPVVSYARYGRKGLQSPQKQTDGKVSIQGVEEEEETGEISSKHIASARFARNHKLINEIFNDTVVPDVRSVVTTARMKVLKNQVQSLTTHQKKLEVELQQIEEKFDVKKRKFLEASETFQEEMKKRCSIKPVDPASFQAMVDKAYQQLKKEQAQKEESARKKKEAEERQAQLLAQEKAATIDIQPVDPNQGPQAPRLYPPATTTIHLTSEIPNNGQSHLPDTGDVRMDDMTTVKEYSTETIATPTGSTSIVESSHNRQGENERYDTRVVILSQTTPHSSTTRMPVSSNSGNADVTMDNITTVKEYTTDSDNLNEESDATTVKRLPTTEMEITETSRIIEPTTSKADSVEATSITFGSSGNRTDVTIETLTSEVTDSSNFSKPETTATMTVSEAQYSTTTGFMQIGTTIEQKLTPSEKMDTHEIKTEDQPTFESPSMISTSLQPSVSDITTTRTDIVDNSTARSTVDVTPELASTKKSVDEYNTEKSSTTITQIESIPDSIRKDEMTISAMKVPISAEMDDKLIKESPPQEPLVKDMEKKEETTTQITIIPTSEPIDNLKPVVDPSLTTLITPVTSEVISQPNENDQKFTTTISSSTISPSVDGISTEKITISNETSNQVPETSSLEAEYKVETEENSTTKLPSTSMSITTVPSISGEAATTEYSGDQTTVETTSKPTEPLSSYDTPTTKAEVKDGVNATVESNEC</sequence>
<protein>
    <submittedName>
        <fullName evidence="3">Uncharacterized protein</fullName>
    </submittedName>
</protein>
<feature type="region of interest" description="Disordered" evidence="2">
    <location>
        <begin position="316"/>
        <end position="335"/>
    </location>
</feature>
<reference evidence="4" key="1">
    <citation type="submission" date="2011-08" db="EMBL/GenBank/DDBJ databases">
        <authorList>
            <person name="Rombauts S."/>
        </authorList>
    </citation>
    <scope>NUCLEOTIDE SEQUENCE</scope>
    <source>
        <strain evidence="4">London</strain>
    </source>
</reference>
<feature type="compositionally biased region" description="Polar residues" evidence="2">
    <location>
        <begin position="702"/>
        <end position="729"/>
    </location>
</feature>
<reference evidence="3" key="2">
    <citation type="submission" date="2015-06" db="UniProtKB">
        <authorList>
            <consortium name="EnsemblMetazoa"/>
        </authorList>
    </citation>
    <scope>IDENTIFICATION</scope>
</reference>
<keyword evidence="1" id="KW-0175">Coiled coil</keyword>
<dbReference type="GO" id="GO:0016514">
    <property type="term" value="C:SWI/SNF complex"/>
    <property type="evidence" value="ECO:0007669"/>
    <property type="project" value="TreeGrafter"/>
</dbReference>
<proteinExistence type="predicted"/>
<dbReference type="OrthoDB" id="30931at2759"/>
<dbReference type="Proteomes" id="UP000015104">
    <property type="component" value="Unassembled WGS sequence"/>
</dbReference>
<evidence type="ECO:0000256" key="2">
    <source>
        <dbReference type="SAM" id="MobiDB-lite"/>
    </source>
</evidence>
<feature type="compositionally biased region" description="Low complexity" evidence="2">
    <location>
        <begin position="630"/>
        <end position="639"/>
    </location>
</feature>
<dbReference type="STRING" id="32264.T1JWH4"/>
<dbReference type="GO" id="GO:0031492">
    <property type="term" value="F:nucleosomal DNA binding"/>
    <property type="evidence" value="ECO:0007669"/>
    <property type="project" value="TreeGrafter"/>
</dbReference>
<evidence type="ECO:0000313" key="3">
    <source>
        <dbReference type="EnsemblMetazoa" id="tetur02g08290.1"/>
    </source>
</evidence>
<feature type="coiled-coil region" evidence="1">
    <location>
        <begin position="118"/>
        <end position="152"/>
    </location>
</feature>
<dbReference type="PANTHER" id="PTHR46232">
    <property type="entry name" value="SMARCE1 REGULATOR OF CHROMATIN"/>
    <property type="match status" value="1"/>
</dbReference>
<evidence type="ECO:0000256" key="1">
    <source>
        <dbReference type="SAM" id="Coils"/>
    </source>
</evidence>
<dbReference type="GO" id="GO:0045892">
    <property type="term" value="P:negative regulation of DNA-templated transcription"/>
    <property type="evidence" value="ECO:0007669"/>
    <property type="project" value="TreeGrafter"/>
</dbReference>
<dbReference type="eggNOG" id="KOG4715">
    <property type="taxonomic scope" value="Eukaryota"/>
</dbReference>
<evidence type="ECO:0000313" key="4">
    <source>
        <dbReference type="Proteomes" id="UP000015104"/>
    </source>
</evidence>
<dbReference type="GO" id="GO:0016922">
    <property type="term" value="F:nuclear receptor binding"/>
    <property type="evidence" value="ECO:0007669"/>
    <property type="project" value="TreeGrafter"/>
</dbReference>
<feature type="region of interest" description="Disordered" evidence="2">
    <location>
        <begin position="14"/>
        <end position="42"/>
    </location>
</feature>
<dbReference type="EnsemblMetazoa" id="tetur02g08290.1">
    <property type="protein sequence ID" value="tetur02g08290.1"/>
    <property type="gene ID" value="tetur02g08290"/>
</dbReference>